<proteinExistence type="evidence at transcript level"/>
<feature type="region of interest" description="Disordered" evidence="1">
    <location>
        <begin position="40"/>
        <end position="111"/>
    </location>
</feature>
<reference evidence="2" key="1">
    <citation type="journal article" date="2008" name="Insect Biochem. Mol. Biol.">
        <title>Comparative sialomics between hard and soft ticks: implications for the evolution of blood-feeding behavior.</title>
        <authorList>
            <person name="Mans B.J."/>
            <person name="Andersen J.F."/>
            <person name="Francischetti I.M."/>
            <person name="Valenzuela J.G."/>
            <person name="Schwan T.G."/>
            <person name="Pham V.M."/>
            <person name="Garfield M.K."/>
            <person name="Hammer C.H."/>
            <person name="Ribeiro J.M."/>
        </authorList>
    </citation>
    <scope>NUCLEOTIDE SEQUENCE</scope>
    <source>
        <strain evidence="2">AM-240</strain>
        <tissue evidence="2">Adult salivary gland</tissue>
    </source>
</reference>
<evidence type="ECO:0000256" key="1">
    <source>
        <dbReference type="SAM" id="MobiDB-lite"/>
    </source>
</evidence>
<protein>
    <submittedName>
        <fullName evidence="2">Putative secreted protein</fullName>
    </submittedName>
</protein>
<name>Q09JN7_ARGMO</name>
<sequence>RHSAGDSSNRSCAGERSREPLDQWLSEYLNLMNSYTDCGSLEKTGVSNTLQSDSSSSSKPLEPVQTGTEELLDAVAAGRHLPPRGATRQDTSRDARERCWKRDPNGTSSDTRRREDLCVQEVLNSLKKELCAEEHFGLSVAGTLKELDDKKKAVAKLRIQQVLLDVQFDKD</sequence>
<dbReference type="EMBL" id="DQ886809">
    <property type="protein sequence ID" value="ABI52726.1"/>
    <property type="molecule type" value="mRNA"/>
</dbReference>
<dbReference type="AlphaFoldDB" id="Q09JN7"/>
<feature type="non-terminal residue" evidence="2">
    <location>
        <position position="1"/>
    </location>
</feature>
<feature type="compositionally biased region" description="Basic and acidic residues" evidence="1">
    <location>
        <begin position="90"/>
        <end position="111"/>
    </location>
</feature>
<evidence type="ECO:0000313" key="2">
    <source>
        <dbReference type="EMBL" id="ABI52726.1"/>
    </source>
</evidence>
<accession>Q09JN7</accession>
<organism evidence="2">
    <name type="scientific">Argas monolakensis</name>
    <name type="common">Mono lake bird tick</name>
    <dbReference type="NCBI Taxonomy" id="34602"/>
    <lineage>
        <taxon>Eukaryota</taxon>
        <taxon>Metazoa</taxon>
        <taxon>Ecdysozoa</taxon>
        <taxon>Arthropoda</taxon>
        <taxon>Chelicerata</taxon>
        <taxon>Arachnida</taxon>
        <taxon>Acari</taxon>
        <taxon>Parasitiformes</taxon>
        <taxon>Ixodida</taxon>
        <taxon>Ixodoidea</taxon>
        <taxon>Argasidae</taxon>
        <taxon>Argasinae</taxon>
        <taxon>Argas</taxon>
    </lineage>
</organism>